<dbReference type="Gene3D" id="3.30.530.50">
    <property type="match status" value="1"/>
</dbReference>
<dbReference type="Gene3D" id="3.30.310.170">
    <property type="entry name" value="Outer membrane protein assembly factor BamC"/>
    <property type="match status" value="1"/>
</dbReference>
<evidence type="ECO:0008006" key="3">
    <source>
        <dbReference type="Google" id="ProtNLM"/>
    </source>
</evidence>
<dbReference type="RefSeq" id="WP_284206360.1">
    <property type="nucleotide sequence ID" value="NZ_BSSU01000002.1"/>
</dbReference>
<evidence type="ECO:0000313" key="1">
    <source>
        <dbReference type="EMBL" id="GLX81037.1"/>
    </source>
</evidence>
<evidence type="ECO:0000313" key="2">
    <source>
        <dbReference type="Proteomes" id="UP001157133"/>
    </source>
</evidence>
<organism evidence="1 2">
    <name type="scientific">Thalassotalea eurytherma</name>
    <dbReference type="NCBI Taxonomy" id="1144278"/>
    <lineage>
        <taxon>Bacteria</taxon>
        <taxon>Pseudomonadati</taxon>
        <taxon>Pseudomonadota</taxon>
        <taxon>Gammaproteobacteria</taxon>
        <taxon>Alteromonadales</taxon>
        <taxon>Colwelliaceae</taxon>
        <taxon>Thalassotalea</taxon>
    </lineage>
</organism>
<name>A0ABQ6H0B2_9GAMM</name>
<sequence length="359" mass="41160">MNRQLVYVSLLSAALVACSSNDKRTADGGFEYVKVDEGKPLIMPEALKAPKQHSTYMITNEINQSGPVGDKMDIRAPSLVLPIATSTRLDPKATNAVVWFDQELDDVKLADFVQQVIADMLVDNGAQMTVVDAQNYIFESNWIKTEKEEGSFFSSKIDSKSEKYRYTFDVKPHGRSLLLKVELIDYEASASKSELTQIDQHRAEIAMLNNVIGYVDYEYRLKEREHRLMIANQKLLSIGENGKQEPSYLVEMQRDRLWQNLPLFFNDYGFKVTDLNETKRIYYVTFEKPEIGIWDSIWGSDTPIVEIENAKYEFRLFDTENPRQTALTIYNESGEAVPAQVLERIFPVVEPGLSFRNIY</sequence>
<gene>
    <name evidence="1" type="ORF">theurythT_04890</name>
</gene>
<dbReference type="InterPro" id="IPR042268">
    <property type="entry name" value="BamC_C"/>
</dbReference>
<comment type="caution">
    <text evidence="1">The sequence shown here is derived from an EMBL/GenBank/DDBJ whole genome shotgun (WGS) entry which is preliminary data.</text>
</comment>
<dbReference type="Pfam" id="PF06804">
    <property type="entry name" value="Lipoprotein_18"/>
    <property type="match status" value="1"/>
</dbReference>
<dbReference type="InterPro" id="IPR010653">
    <property type="entry name" value="NlpB/DapX"/>
</dbReference>
<dbReference type="EMBL" id="BSSU01000002">
    <property type="protein sequence ID" value="GLX81037.1"/>
    <property type="molecule type" value="Genomic_DNA"/>
</dbReference>
<dbReference type="Proteomes" id="UP001157133">
    <property type="component" value="Unassembled WGS sequence"/>
</dbReference>
<dbReference type="PROSITE" id="PS51257">
    <property type="entry name" value="PROKAR_LIPOPROTEIN"/>
    <property type="match status" value="1"/>
</dbReference>
<proteinExistence type="predicted"/>
<protein>
    <recommendedName>
        <fullName evidence="3">Outer membrane protein assembly factor BamC</fullName>
    </recommendedName>
</protein>
<accession>A0ABQ6H0B2</accession>
<keyword evidence="2" id="KW-1185">Reference proteome</keyword>
<reference evidence="1 2" key="1">
    <citation type="submission" date="2023-03" db="EMBL/GenBank/DDBJ databases">
        <title>Draft genome sequence of Thalassotalea eurytherma JCM 18482T.</title>
        <authorList>
            <person name="Sawabe T."/>
        </authorList>
    </citation>
    <scope>NUCLEOTIDE SEQUENCE [LARGE SCALE GENOMIC DNA]</scope>
    <source>
        <strain evidence="1 2">JCM 18482</strain>
    </source>
</reference>